<evidence type="ECO:0000256" key="4">
    <source>
        <dbReference type="ARBA" id="ARBA00023172"/>
    </source>
</evidence>
<keyword evidence="2" id="KW-0229">DNA integration</keyword>
<evidence type="ECO:0000256" key="3">
    <source>
        <dbReference type="ARBA" id="ARBA00023125"/>
    </source>
</evidence>
<dbReference type="Pfam" id="PF00589">
    <property type="entry name" value="Phage_integrase"/>
    <property type="match status" value="1"/>
</dbReference>
<evidence type="ECO:0000313" key="7">
    <source>
        <dbReference type="Proteomes" id="UP000773469"/>
    </source>
</evidence>
<keyword evidence="7" id="KW-1185">Reference proteome</keyword>
<evidence type="ECO:0000256" key="2">
    <source>
        <dbReference type="ARBA" id="ARBA00022908"/>
    </source>
</evidence>
<dbReference type="InterPro" id="IPR038488">
    <property type="entry name" value="Integrase_DNA-bd_sf"/>
</dbReference>
<evidence type="ECO:0000256" key="1">
    <source>
        <dbReference type="ARBA" id="ARBA00008857"/>
    </source>
</evidence>
<keyword evidence="3" id="KW-0238">DNA-binding</keyword>
<dbReference type="RefSeq" id="WP_220757672.1">
    <property type="nucleotide sequence ID" value="NZ_BPEU01000045.1"/>
</dbReference>
<dbReference type="Proteomes" id="UP000773469">
    <property type="component" value="Unassembled WGS sequence"/>
</dbReference>
<dbReference type="Gene3D" id="3.30.160.390">
    <property type="entry name" value="Integrase, DNA-binding domain"/>
    <property type="match status" value="1"/>
</dbReference>
<dbReference type="SUPFAM" id="SSF56349">
    <property type="entry name" value="DNA breaking-rejoining enzymes"/>
    <property type="match status" value="1"/>
</dbReference>
<keyword evidence="4" id="KW-0233">DNA recombination</keyword>
<proteinExistence type="inferred from homology"/>
<evidence type="ECO:0000259" key="5">
    <source>
        <dbReference type="PROSITE" id="PS51898"/>
    </source>
</evidence>
<dbReference type="InterPro" id="IPR002104">
    <property type="entry name" value="Integrase_catalytic"/>
</dbReference>
<dbReference type="PANTHER" id="PTHR30629:SF2">
    <property type="entry name" value="PROPHAGE INTEGRASE INTS-RELATED"/>
    <property type="match status" value="1"/>
</dbReference>
<dbReference type="CDD" id="cd00796">
    <property type="entry name" value="INT_Rci_Hp1_C"/>
    <property type="match status" value="1"/>
</dbReference>
<comment type="similarity">
    <text evidence="1">Belongs to the 'phage' integrase family.</text>
</comment>
<accession>A0ABQ4PGE3</accession>
<comment type="caution">
    <text evidence="6">The sequence shown here is derived from an EMBL/GenBank/DDBJ whole genome shotgun (WGS) entry which is preliminary data.</text>
</comment>
<dbReference type="Pfam" id="PF13356">
    <property type="entry name" value="Arm-DNA-bind_3"/>
    <property type="match status" value="1"/>
</dbReference>
<dbReference type="InterPro" id="IPR011010">
    <property type="entry name" value="DNA_brk_join_enz"/>
</dbReference>
<dbReference type="InterPro" id="IPR010998">
    <property type="entry name" value="Integrase_recombinase_N"/>
</dbReference>
<dbReference type="PROSITE" id="PS51898">
    <property type="entry name" value="TYR_RECOMBINASE"/>
    <property type="match status" value="1"/>
</dbReference>
<protein>
    <submittedName>
        <fullName evidence="6">Integrase</fullName>
    </submittedName>
</protein>
<reference evidence="6 7" key="1">
    <citation type="submission" date="2021-05" db="EMBL/GenBank/DDBJ databases">
        <title>Molecular characterization for Shewanella algae harboring chromosomal blaOXA-55-like strains isolated from clinical and environment sample.</title>
        <authorList>
            <person name="Ohama Y."/>
            <person name="Aoki K."/>
            <person name="Harada S."/>
            <person name="Moriya K."/>
            <person name="Ishii Y."/>
            <person name="Tateda K."/>
        </authorList>
    </citation>
    <scope>NUCLEOTIDE SEQUENCE [LARGE SCALE GENOMIC DNA]</scope>
    <source>
        <strain evidence="6 7">MBTL60-118</strain>
    </source>
</reference>
<feature type="domain" description="Tyr recombinase" evidence="5">
    <location>
        <begin position="210"/>
        <end position="396"/>
    </location>
</feature>
<dbReference type="PANTHER" id="PTHR30629">
    <property type="entry name" value="PROPHAGE INTEGRASE"/>
    <property type="match status" value="1"/>
</dbReference>
<dbReference type="InterPro" id="IPR025166">
    <property type="entry name" value="Integrase_DNA_bind_dom"/>
</dbReference>
<dbReference type="Gene3D" id="1.10.443.10">
    <property type="entry name" value="Intergrase catalytic core"/>
    <property type="match status" value="1"/>
</dbReference>
<dbReference type="Gene3D" id="1.10.150.130">
    <property type="match status" value="1"/>
</dbReference>
<gene>
    <name evidence="6" type="ORF">TUM3794_39580</name>
</gene>
<evidence type="ECO:0000313" key="6">
    <source>
        <dbReference type="EMBL" id="GIU46620.1"/>
    </source>
</evidence>
<sequence>MNTEIPFTKRSLEQLKIPQKRYRIHDIGLRDSIKGLFLDVLPSGKTIFRFRRKRLGRDVTITIGHFPTITIENARKLAAKHASELAEGQNPNEVKRQQKLDAELERALSMSVQQLFDVFEVEFELKIKSGERRQKSLQDIRATWRTHLQARIGHLPIDKITEQEASNLLKLILTKRSVSVRNKCLTLLKSMFAEQQTNPFAKIKKLADTKRERILSQLEVKNLLEALNSEEAIYRDVVMTLLLTGQRKSCVFSMEWKEIDHQRGIWLIPTTKMKVKKPHAVPLTKEVMGILERRSSEAKRGEKYVFPASKSLSGHITEKSGKGSFWWRITERAGLRSENKGESVTIHDLRRTIASWSVMRGGNIQTTSKLLGHSDISITASTYAHLDVEQVRAELGITTAQLLGIYEQESKVDRLVKEIQQLSEEERRELLCKLPPLVKKKMGK</sequence>
<organism evidence="6 7">
    <name type="scientific">Shewanella colwelliana</name>
    <name type="common">Alteromonas colwelliana</name>
    <dbReference type="NCBI Taxonomy" id="23"/>
    <lineage>
        <taxon>Bacteria</taxon>
        <taxon>Pseudomonadati</taxon>
        <taxon>Pseudomonadota</taxon>
        <taxon>Gammaproteobacteria</taxon>
        <taxon>Alteromonadales</taxon>
        <taxon>Shewanellaceae</taxon>
        <taxon>Shewanella</taxon>
    </lineage>
</organism>
<dbReference type="InterPro" id="IPR050808">
    <property type="entry name" value="Phage_Integrase"/>
</dbReference>
<dbReference type="InterPro" id="IPR013762">
    <property type="entry name" value="Integrase-like_cat_sf"/>
</dbReference>
<name>A0ABQ4PGE3_SHECO</name>
<dbReference type="EMBL" id="BPEU01000045">
    <property type="protein sequence ID" value="GIU46620.1"/>
    <property type="molecule type" value="Genomic_DNA"/>
</dbReference>